<name>A0ABW7QA04_9MICO</name>
<proteinExistence type="predicted"/>
<comment type="caution">
    <text evidence="2">The sequence shown here is derived from an EMBL/GenBank/DDBJ whole genome shotgun (WGS) entry which is preliminary data.</text>
</comment>
<feature type="domain" description="DUF4097" evidence="1">
    <location>
        <begin position="23"/>
        <end position="210"/>
    </location>
</feature>
<reference evidence="2 3" key="1">
    <citation type="submission" date="2024-09" db="EMBL/GenBank/DDBJ databases">
        <authorList>
            <person name="Pan X."/>
        </authorList>
    </citation>
    <scope>NUCLEOTIDE SEQUENCE [LARGE SCALE GENOMIC DNA]</scope>
    <source>
        <strain evidence="2 3">B2969</strain>
    </source>
</reference>
<dbReference type="RefSeq" id="WP_397557161.1">
    <property type="nucleotide sequence ID" value="NZ_JBIQWL010000005.1"/>
</dbReference>
<organism evidence="2 3">
    <name type="scientific">Microbacterium alkaliflavum</name>
    <dbReference type="NCBI Taxonomy" id="3248839"/>
    <lineage>
        <taxon>Bacteria</taxon>
        <taxon>Bacillati</taxon>
        <taxon>Actinomycetota</taxon>
        <taxon>Actinomycetes</taxon>
        <taxon>Micrococcales</taxon>
        <taxon>Microbacteriaceae</taxon>
        <taxon>Microbacterium</taxon>
    </lineage>
</organism>
<gene>
    <name evidence="2" type="ORF">ACH3VR_15195</name>
</gene>
<accession>A0ABW7QA04</accession>
<dbReference type="Proteomes" id="UP001610861">
    <property type="component" value="Unassembled WGS sequence"/>
</dbReference>
<evidence type="ECO:0000313" key="2">
    <source>
        <dbReference type="EMBL" id="MFH8251712.1"/>
    </source>
</evidence>
<evidence type="ECO:0000313" key="3">
    <source>
        <dbReference type="Proteomes" id="UP001610861"/>
    </source>
</evidence>
<dbReference type="Pfam" id="PF13349">
    <property type="entry name" value="DUF4097"/>
    <property type="match status" value="1"/>
</dbReference>
<evidence type="ECO:0000259" key="1">
    <source>
        <dbReference type="Pfam" id="PF13349"/>
    </source>
</evidence>
<protein>
    <submittedName>
        <fullName evidence="2">DUF4097 family beta strand repeat-containing protein</fullName>
    </submittedName>
</protein>
<sequence>MDDLSFPGATELRAEIQIGRLDIVASDRTDISVTVRPSNQGRSGDRSAAEAVRVDRQGPAVVVTGPFRLNLIGPGDSVDVVVEVPTGTAVSADVKYGSMHIAGRVGAARLGLPYGELTLDDAERLEVKHGHGGVRVGRVDGDAEVTTKSGSATLRSVGGALRLKGSDSALSVDHVAGPAELSTSSGSIDIGTAEGAVTVKAAYGTVRIRHLARGVTRIEGSYSGVHVGVRRGTAVWLDASSQHGTVRTDLASDAGPTEGEDTLELHVRTGYGNISVHRSEAPPGA</sequence>
<dbReference type="EMBL" id="JBIQWL010000005">
    <property type="protein sequence ID" value="MFH8251712.1"/>
    <property type="molecule type" value="Genomic_DNA"/>
</dbReference>
<keyword evidence="3" id="KW-1185">Reference proteome</keyword>
<dbReference type="InterPro" id="IPR025164">
    <property type="entry name" value="Toastrack_DUF4097"/>
</dbReference>